<dbReference type="PROSITE" id="PS00626">
    <property type="entry name" value="RCC1_2"/>
    <property type="match status" value="1"/>
</dbReference>
<dbReference type="GO" id="GO:0016020">
    <property type="term" value="C:membrane"/>
    <property type="evidence" value="ECO:0007669"/>
    <property type="project" value="TreeGrafter"/>
</dbReference>
<organism evidence="3 4">
    <name type="scientific">Plakobranchus ocellatus</name>
    <dbReference type="NCBI Taxonomy" id="259542"/>
    <lineage>
        <taxon>Eukaryota</taxon>
        <taxon>Metazoa</taxon>
        <taxon>Spiralia</taxon>
        <taxon>Lophotrochozoa</taxon>
        <taxon>Mollusca</taxon>
        <taxon>Gastropoda</taxon>
        <taxon>Heterobranchia</taxon>
        <taxon>Euthyneura</taxon>
        <taxon>Panpulmonata</taxon>
        <taxon>Sacoglossa</taxon>
        <taxon>Placobranchoidea</taxon>
        <taxon>Plakobranchidae</taxon>
        <taxon>Plakobranchus</taxon>
    </lineage>
</organism>
<dbReference type="PROSITE" id="PS50012">
    <property type="entry name" value="RCC1_3"/>
    <property type="match status" value="1"/>
</dbReference>
<dbReference type="PRINTS" id="PR00633">
    <property type="entry name" value="RCCNDNSATION"/>
</dbReference>
<sequence>MPPKKRSGDVESNGDSKKPKHDQDDSEDSDNQEDTTESVDGPAAGDNEKTGVYKIEAPMLSGEVLFCGATNWDLMGRKALPKGVKNVGGPNLWGPNRLSGLKGVKIRTVVSGCCATHCVAITKEGSVYVWGRNEKGQLGLGNTERKDIPQLVETFEGQNIVDAACGRRHTLFLTGKDTV</sequence>
<dbReference type="Pfam" id="PF00415">
    <property type="entry name" value="RCC1"/>
    <property type="match status" value="1"/>
</dbReference>
<dbReference type="Proteomes" id="UP000735302">
    <property type="component" value="Unassembled WGS sequence"/>
</dbReference>
<feature type="repeat" description="RCC1" evidence="1">
    <location>
        <begin position="125"/>
        <end position="176"/>
    </location>
</feature>
<dbReference type="PANTHER" id="PTHR46207:SF1">
    <property type="entry name" value="PROTEIN RCC2"/>
    <property type="match status" value="1"/>
</dbReference>
<dbReference type="PANTHER" id="PTHR46207">
    <property type="entry name" value="PROTEIN RCC2"/>
    <property type="match status" value="1"/>
</dbReference>
<evidence type="ECO:0000256" key="1">
    <source>
        <dbReference type="PROSITE-ProRule" id="PRU00235"/>
    </source>
</evidence>
<protein>
    <submittedName>
        <fullName evidence="3">Protein rcc2-like</fullName>
    </submittedName>
</protein>
<comment type="caution">
    <text evidence="3">The sequence shown here is derived from an EMBL/GenBank/DDBJ whole genome shotgun (WGS) entry which is preliminary data.</text>
</comment>
<dbReference type="InterPro" id="IPR009091">
    <property type="entry name" value="RCC1/BLIP-II"/>
</dbReference>
<dbReference type="InterPro" id="IPR000408">
    <property type="entry name" value="Reg_chr_condens"/>
</dbReference>
<dbReference type="GO" id="GO:0031267">
    <property type="term" value="F:small GTPase binding"/>
    <property type="evidence" value="ECO:0007669"/>
    <property type="project" value="TreeGrafter"/>
</dbReference>
<accession>A0AAV3XYD1</accession>
<evidence type="ECO:0000313" key="4">
    <source>
        <dbReference type="Proteomes" id="UP000735302"/>
    </source>
</evidence>
<name>A0AAV3XYD1_9GAST</name>
<proteinExistence type="predicted"/>
<dbReference type="Gene3D" id="2.130.10.30">
    <property type="entry name" value="Regulator of chromosome condensation 1/beta-lactamase-inhibitor protein II"/>
    <property type="match status" value="1"/>
</dbReference>
<dbReference type="EMBL" id="BLXT01000300">
    <property type="protein sequence ID" value="GFN75829.1"/>
    <property type="molecule type" value="Genomic_DNA"/>
</dbReference>
<dbReference type="AlphaFoldDB" id="A0AAV3XYD1"/>
<dbReference type="InterPro" id="IPR028641">
    <property type="entry name" value="RCC2"/>
</dbReference>
<feature type="region of interest" description="Disordered" evidence="2">
    <location>
        <begin position="1"/>
        <end position="48"/>
    </location>
</feature>
<dbReference type="SUPFAM" id="SSF50985">
    <property type="entry name" value="RCC1/BLIP-II"/>
    <property type="match status" value="1"/>
</dbReference>
<feature type="compositionally biased region" description="Acidic residues" evidence="2">
    <location>
        <begin position="24"/>
        <end position="37"/>
    </location>
</feature>
<keyword evidence="4" id="KW-1185">Reference proteome</keyword>
<reference evidence="3 4" key="1">
    <citation type="journal article" date="2021" name="Elife">
        <title>Chloroplast acquisition without the gene transfer in kleptoplastic sea slugs, Plakobranchus ocellatus.</title>
        <authorList>
            <person name="Maeda T."/>
            <person name="Takahashi S."/>
            <person name="Yoshida T."/>
            <person name="Shimamura S."/>
            <person name="Takaki Y."/>
            <person name="Nagai Y."/>
            <person name="Toyoda A."/>
            <person name="Suzuki Y."/>
            <person name="Arimoto A."/>
            <person name="Ishii H."/>
            <person name="Satoh N."/>
            <person name="Nishiyama T."/>
            <person name="Hasebe M."/>
            <person name="Maruyama T."/>
            <person name="Minagawa J."/>
            <person name="Obokata J."/>
            <person name="Shigenobu S."/>
        </authorList>
    </citation>
    <scope>NUCLEOTIDE SEQUENCE [LARGE SCALE GENOMIC DNA]</scope>
</reference>
<evidence type="ECO:0000313" key="3">
    <source>
        <dbReference type="EMBL" id="GFN75829.1"/>
    </source>
</evidence>
<feature type="compositionally biased region" description="Basic and acidic residues" evidence="2">
    <location>
        <begin position="1"/>
        <end position="23"/>
    </location>
</feature>
<evidence type="ECO:0000256" key="2">
    <source>
        <dbReference type="SAM" id="MobiDB-lite"/>
    </source>
</evidence>
<gene>
    <name evidence="3" type="ORF">PoB_000233500</name>
</gene>